<dbReference type="InterPro" id="IPR023631">
    <property type="entry name" value="Amidase_dom"/>
</dbReference>
<dbReference type="KEGG" id="nlc:EBAPG3_006865"/>
<dbReference type="EMBL" id="CP021106">
    <property type="protein sequence ID" value="ARO87512.1"/>
    <property type="molecule type" value="Genomic_DNA"/>
</dbReference>
<dbReference type="Proteomes" id="UP000012179">
    <property type="component" value="Chromosome"/>
</dbReference>
<dbReference type="PANTHER" id="PTHR11895">
    <property type="entry name" value="TRANSAMIDASE"/>
    <property type="match status" value="1"/>
</dbReference>
<dbReference type="InterPro" id="IPR053844">
    <property type="entry name" value="AH_C"/>
</dbReference>
<keyword evidence="3" id="KW-0378">Hydrolase</keyword>
<dbReference type="AlphaFoldDB" id="A0A1W6SP22"/>
<protein>
    <submittedName>
        <fullName evidence="3">Allophanate hydrolase</fullName>
    </submittedName>
</protein>
<accession>A0A1W6SP22</accession>
<keyword evidence="4" id="KW-1185">Reference proteome</keyword>
<dbReference type="PANTHER" id="PTHR11895:SF169">
    <property type="entry name" value="GLUTAMYL-TRNA(GLN) AMIDOTRANSFERASE"/>
    <property type="match status" value="1"/>
</dbReference>
<dbReference type="Pfam" id="PF01425">
    <property type="entry name" value="Amidase"/>
    <property type="match status" value="1"/>
</dbReference>
<dbReference type="SUPFAM" id="SSF75304">
    <property type="entry name" value="Amidase signature (AS) enzymes"/>
    <property type="match status" value="1"/>
</dbReference>
<dbReference type="RefSeq" id="WP_004176701.1">
    <property type="nucleotide sequence ID" value="NZ_CP021106.3"/>
</dbReference>
<dbReference type="InterPro" id="IPR014085">
    <property type="entry name" value="Allophanate_hydrolase"/>
</dbReference>
<proteinExistence type="predicted"/>
<evidence type="ECO:0000259" key="1">
    <source>
        <dbReference type="Pfam" id="PF01425"/>
    </source>
</evidence>
<evidence type="ECO:0000313" key="3">
    <source>
        <dbReference type="EMBL" id="ARO87512.1"/>
    </source>
</evidence>
<dbReference type="NCBIfam" id="NF006043">
    <property type="entry name" value="PRK08186.1"/>
    <property type="match status" value="1"/>
</dbReference>
<dbReference type="eggNOG" id="COG0154">
    <property type="taxonomic scope" value="Bacteria"/>
</dbReference>
<dbReference type="Gene3D" id="3.10.490.10">
    <property type="entry name" value="Gamma-glutamyl cyclotransferase-like"/>
    <property type="match status" value="1"/>
</dbReference>
<dbReference type="Gene3D" id="3.90.1300.10">
    <property type="entry name" value="Amidase signature (AS) domain"/>
    <property type="match status" value="1"/>
</dbReference>
<dbReference type="Gene3D" id="1.20.58.1700">
    <property type="match status" value="1"/>
</dbReference>
<evidence type="ECO:0000259" key="2">
    <source>
        <dbReference type="Pfam" id="PF21986"/>
    </source>
</evidence>
<dbReference type="InterPro" id="IPR036928">
    <property type="entry name" value="AS_sf"/>
</dbReference>
<feature type="domain" description="Amidase" evidence="1">
    <location>
        <begin position="56"/>
        <end position="446"/>
    </location>
</feature>
<name>A0A1W6SP22_9PROT</name>
<organism evidence="3 4">
    <name type="scientific">Nitrosospira lacus</name>
    <dbReference type="NCBI Taxonomy" id="1288494"/>
    <lineage>
        <taxon>Bacteria</taxon>
        <taxon>Pseudomonadati</taxon>
        <taxon>Pseudomonadota</taxon>
        <taxon>Betaproteobacteria</taxon>
        <taxon>Nitrosomonadales</taxon>
        <taxon>Nitrosomonadaceae</taxon>
        <taxon>Nitrosospira</taxon>
    </lineage>
</organism>
<dbReference type="GO" id="GO:0016787">
    <property type="term" value="F:hydrolase activity"/>
    <property type="evidence" value="ECO:0007669"/>
    <property type="project" value="UniProtKB-KW"/>
</dbReference>
<dbReference type="OrthoDB" id="8872210at2"/>
<dbReference type="InterPro" id="IPR000120">
    <property type="entry name" value="Amidase"/>
</dbReference>
<dbReference type="NCBIfam" id="TIGR02713">
    <property type="entry name" value="allophanate_hyd"/>
    <property type="match status" value="1"/>
</dbReference>
<dbReference type="Pfam" id="PF21986">
    <property type="entry name" value="AH_C"/>
    <property type="match status" value="1"/>
</dbReference>
<sequence length="616" mass="66489">MSKLLPLGDIPSLLQRYASGELTPGRMVEEVHAQVRDDADHVWIHTLPLETLRGYARAVEARIKTRTNGMARPLPLYGIPFAIKDNIDLAGVPTTAACPAFAYTPQHNAAVVQRLIDAGAIPIGKTNLDQFASGLNGTRSPHGACRNAFNPDYISGGSSSGSAVALAKGAVCFSLGTDTAGSGRVPAAFNNLVGYKPTKGWLSTSGVVPACRSLDCVSIFAFTAADAARILAVSAAYDADDIYSREREGHSFDFGGAPDFRVGIPRREQLQFFGNRESQQLFDEAIATIRMLGGETIEIDFAPFLDTARLLYEGPWVAERYAGIQRFFELHSDQVIAPVREIIAGAQHYSGADVYNGLYRLRRLKRQTDRVWNDVNCLLTPTAGTIYTIEAIQQDPIRLNANLGYYTNFMNLLDYAAVAVPAGFQNDGLPFGITLAAPAHQDEPLLHLAGRMQWAYALPLGATGIRLPDGISFQGTSGSDQQPDSIRVAVCGAHLTGLPLNGQLTRRKARLITSTSTSPEYRLYALPGGPPYRPGMLRAEKGEQGVAIQVEVWELPLREFGGFVAEIPAPLGIGTITLANGETVQGFLCEHHAVVDATDISGFGGWRGYLQRLGES</sequence>
<reference evidence="3 4" key="1">
    <citation type="journal article" date="2015" name="Int. J. Syst. Evol. Microbiol.">
        <title>Nitrosospira lacus sp. nov., a psychrotolerant, ammonia-oxidizing bacterium from sandy lake sediment.</title>
        <authorList>
            <person name="Urakawa H."/>
            <person name="Garcia J.C."/>
            <person name="Nielsen J.L."/>
            <person name="Le V.Q."/>
            <person name="Kozlowski J.A."/>
            <person name="Stein L.Y."/>
            <person name="Lim C.K."/>
            <person name="Pommerening-Roser A."/>
            <person name="Martens-Habbena W."/>
            <person name="Stahl D.A."/>
            <person name="Klotz M.G."/>
        </authorList>
    </citation>
    <scope>NUCLEOTIDE SEQUENCE [LARGE SCALE GENOMIC DNA]</scope>
    <source>
        <strain evidence="3 4">APG3</strain>
    </source>
</reference>
<gene>
    <name evidence="3" type="ORF">EBAPG3_006865</name>
</gene>
<feature type="domain" description="Allophanate hydrolase C-terminal" evidence="2">
    <location>
        <begin position="486"/>
        <end position="611"/>
    </location>
</feature>
<evidence type="ECO:0000313" key="4">
    <source>
        <dbReference type="Proteomes" id="UP000012179"/>
    </source>
</evidence>